<reference evidence="1" key="1">
    <citation type="submission" date="2014-09" db="EMBL/GenBank/DDBJ databases">
        <authorList>
            <person name="Magalhaes I.L.F."/>
            <person name="Oliveira U."/>
            <person name="Santos F.R."/>
            <person name="Vidigal T.H.D.A."/>
            <person name="Brescovit A.D."/>
            <person name="Santos A.J."/>
        </authorList>
    </citation>
    <scope>NUCLEOTIDE SEQUENCE</scope>
    <source>
        <tissue evidence="1">Shoot tissue taken approximately 20 cm above the soil surface</tissue>
    </source>
</reference>
<accession>A0A0A9FAJ3</accession>
<sequence>MKVGYALVRMPNSTTFYLYTKSLTAK</sequence>
<protein>
    <submittedName>
        <fullName evidence="1">Uncharacterized protein</fullName>
    </submittedName>
</protein>
<name>A0A0A9FAJ3_ARUDO</name>
<dbReference type="AlphaFoldDB" id="A0A0A9FAJ3"/>
<proteinExistence type="predicted"/>
<dbReference type="EMBL" id="GBRH01189667">
    <property type="protein sequence ID" value="JAE08229.1"/>
    <property type="molecule type" value="Transcribed_RNA"/>
</dbReference>
<reference evidence="1" key="2">
    <citation type="journal article" date="2015" name="Data Brief">
        <title>Shoot transcriptome of the giant reed, Arundo donax.</title>
        <authorList>
            <person name="Barrero R.A."/>
            <person name="Guerrero F.D."/>
            <person name="Moolhuijzen P."/>
            <person name="Goolsby J.A."/>
            <person name="Tidwell J."/>
            <person name="Bellgard S.E."/>
            <person name="Bellgard M.I."/>
        </authorList>
    </citation>
    <scope>NUCLEOTIDE SEQUENCE</scope>
    <source>
        <tissue evidence="1">Shoot tissue taken approximately 20 cm above the soil surface</tissue>
    </source>
</reference>
<organism evidence="1">
    <name type="scientific">Arundo donax</name>
    <name type="common">Giant reed</name>
    <name type="synonym">Donax arundinaceus</name>
    <dbReference type="NCBI Taxonomy" id="35708"/>
    <lineage>
        <taxon>Eukaryota</taxon>
        <taxon>Viridiplantae</taxon>
        <taxon>Streptophyta</taxon>
        <taxon>Embryophyta</taxon>
        <taxon>Tracheophyta</taxon>
        <taxon>Spermatophyta</taxon>
        <taxon>Magnoliopsida</taxon>
        <taxon>Liliopsida</taxon>
        <taxon>Poales</taxon>
        <taxon>Poaceae</taxon>
        <taxon>PACMAD clade</taxon>
        <taxon>Arundinoideae</taxon>
        <taxon>Arundineae</taxon>
        <taxon>Arundo</taxon>
    </lineage>
</organism>
<evidence type="ECO:0000313" key="1">
    <source>
        <dbReference type="EMBL" id="JAE08229.1"/>
    </source>
</evidence>